<reference evidence="3 4" key="1">
    <citation type="journal article" date="2020" name="Microorganisms">
        <title>Reliable Identification of Environmental Pseudomonas Isolates Using the rpoD Gene.</title>
        <authorList>
            <consortium name="The Broad Institute Genome Sequencing Platform"/>
            <person name="Girard L."/>
            <person name="Lood C."/>
            <person name="Rokni-Zadeh H."/>
            <person name="van Noort V."/>
            <person name="Lavigne R."/>
            <person name="De Mot R."/>
        </authorList>
    </citation>
    <scope>NUCLEOTIDE SEQUENCE [LARGE SCALE GENOMIC DNA]</scope>
    <source>
        <strain evidence="3 4">ZA 5.3</strain>
    </source>
</reference>
<keyword evidence="3" id="KW-0328">Glycosyltransferase</keyword>
<name>A0ABX8PU65_9PSED</name>
<dbReference type="Pfam" id="PF00535">
    <property type="entry name" value="Glycos_transf_2"/>
    <property type="match status" value="1"/>
</dbReference>
<evidence type="ECO:0000313" key="3">
    <source>
        <dbReference type="EMBL" id="QXI04672.1"/>
    </source>
</evidence>
<keyword evidence="4" id="KW-1185">Reference proteome</keyword>
<protein>
    <submittedName>
        <fullName evidence="3">Glycosyltransferase</fullName>
        <ecNumber evidence="3">2.4.-.-</ecNumber>
    </submittedName>
</protein>
<sequence length="324" mass="36986">MSARQNHTPVKPRIAVLLAAYNGVHWLEEQIESIRRQTAVDLTIYISVDPSTDGTEQWCAASAAKYSDIVLLPVSEVFGGAARNFFRLIRDVAFDGYDYVAFSDQDDIWDTDKLEHSVRMLQSHGVDAYSSNVTAFWPSGKTLLLDKAQSQVEWDYLFEAAGPGCTYLMSRKVADPLKALMLQTWERLQSVSLHDWYVYAFARSAGYKWFIDSRSTLRYRQHERNQVGANTGIKSLVSRYKSINNGWWFSQVKLIASLVGLDVHPFVLQWRALGRLQLLSLSMSALKCRRRARDKFLFFCICWINAAMWQPLQCADSTITAAKK</sequence>
<evidence type="ECO:0000256" key="1">
    <source>
        <dbReference type="ARBA" id="ARBA00022519"/>
    </source>
</evidence>
<dbReference type="PANTHER" id="PTHR43685:SF2">
    <property type="entry name" value="GLYCOSYLTRANSFERASE 2-LIKE DOMAIN-CONTAINING PROTEIN"/>
    <property type="match status" value="1"/>
</dbReference>
<evidence type="ECO:0000259" key="2">
    <source>
        <dbReference type="Pfam" id="PF00535"/>
    </source>
</evidence>
<proteinExistence type="predicted"/>
<dbReference type="Gene3D" id="3.90.550.10">
    <property type="entry name" value="Spore Coat Polysaccharide Biosynthesis Protein SpsA, Chain A"/>
    <property type="match status" value="1"/>
</dbReference>
<accession>A0ABX8PU65</accession>
<dbReference type="InterPro" id="IPR050834">
    <property type="entry name" value="Glycosyltransf_2"/>
</dbReference>
<dbReference type="Proteomes" id="UP000646386">
    <property type="component" value="Chromosome"/>
</dbReference>
<keyword evidence="1" id="KW-0472">Membrane</keyword>
<keyword evidence="1" id="KW-1003">Cell membrane</keyword>
<organism evidence="3 4">
    <name type="scientific">Pseudomonas tensinigenes</name>
    <dbReference type="NCBI Taxonomy" id="2745511"/>
    <lineage>
        <taxon>Bacteria</taxon>
        <taxon>Pseudomonadati</taxon>
        <taxon>Pseudomonadota</taxon>
        <taxon>Gammaproteobacteria</taxon>
        <taxon>Pseudomonadales</taxon>
        <taxon>Pseudomonadaceae</taxon>
        <taxon>Pseudomonas</taxon>
    </lineage>
</organism>
<dbReference type="EMBL" id="CP077089">
    <property type="protein sequence ID" value="QXI04672.1"/>
    <property type="molecule type" value="Genomic_DNA"/>
</dbReference>
<gene>
    <name evidence="3" type="ORF">HU718_021885</name>
</gene>
<keyword evidence="1" id="KW-0997">Cell inner membrane</keyword>
<reference evidence="3 4" key="2">
    <citation type="journal article" date="2021" name="Microorganisms">
        <title>The Ever-Expanding Pseudomonas Genus: Description of 43 New Species and Partition of the Pseudomonas putida Group.</title>
        <authorList>
            <person name="Girard L."/>
            <person name="Lood C."/>
            <person name="Hofte M."/>
            <person name="Vandamme P."/>
            <person name="Rokni-Zadeh H."/>
            <person name="van Noort V."/>
            <person name="Lavigne R."/>
            <person name="De Mot R."/>
        </authorList>
    </citation>
    <scope>NUCLEOTIDE SEQUENCE [LARGE SCALE GENOMIC DNA]</scope>
    <source>
        <strain evidence="3 4">ZA 5.3</strain>
    </source>
</reference>
<dbReference type="RefSeq" id="WP_186613826.1">
    <property type="nucleotide sequence ID" value="NZ_CP077089.1"/>
</dbReference>
<evidence type="ECO:0000313" key="4">
    <source>
        <dbReference type="Proteomes" id="UP000646386"/>
    </source>
</evidence>
<dbReference type="SUPFAM" id="SSF53448">
    <property type="entry name" value="Nucleotide-diphospho-sugar transferases"/>
    <property type="match status" value="1"/>
</dbReference>
<dbReference type="EC" id="2.4.-.-" evidence="3"/>
<feature type="domain" description="Glycosyltransferase 2-like" evidence="2">
    <location>
        <begin position="16"/>
        <end position="134"/>
    </location>
</feature>
<dbReference type="InterPro" id="IPR029044">
    <property type="entry name" value="Nucleotide-diphossugar_trans"/>
</dbReference>
<keyword evidence="3" id="KW-0808">Transferase</keyword>
<dbReference type="InterPro" id="IPR001173">
    <property type="entry name" value="Glyco_trans_2-like"/>
</dbReference>
<dbReference type="GO" id="GO:0016757">
    <property type="term" value="F:glycosyltransferase activity"/>
    <property type="evidence" value="ECO:0007669"/>
    <property type="project" value="UniProtKB-KW"/>
</dbReference>
<dbReference type="PANTHER" id="PTHR43685">
    <property type="entry name" value="GLYCOSYLTRANSFERASE"/>
    <property type="match status" value="1"/>
</dbReference>